<comment type="subcellular location">
    <subcellularLocation>
        <location evidence="1">Cell outer membrane</location>
        <topology evidence="1">Multi-pass membrane protein</topology>
    </subcellularLocation>
</comment>
<evidence type="ECO:0000259" key="9">
    <source>
        <dbReference type="Pfam" id="PF13954"/>
    </source>
</evidence>
<dbReference type="EMBL" id="AZLZ01001281">
    <property type="protein sequence ID" value="ETJ25239.1"/>
    <property type="molecule type" value="Genomic_DNA"/>
</dbReference>
<keyword evidence="4" id="KW-1029">Fimbrium biogenesis</keyword>
<dbReference type="Gene3D" id="3.10.20.410">
    <property type="match status" value="1"/>
</dbReference>
<dbReference type="InterPro" id="IPR025885">
    <property type="entry name" value="PapC_N"/>
</dbReference>
<evidence type="ECO:0000256" key="5">
    <source>
        <dbReference type="ARBA" id="ARBA00022692"/>
    </source>
</evidence>
<evidence type="ECO:0000256" key="6">
    <source>
        <dbReference type="ARBA" id="ARBA00022729"/>
    </source>
</evidence>
<gene>
    <name evidence="10" type="ORF">Q609_ECAC01281G0001</name>
</gene>
<reference evidence="10 11" key="1">
    <citation type="submission" date="2013-12" db="EMBL/GenBank/DDBJ databases">
        <title>A Varibaculum cambriense genome reconstructed from a premature infant gut community with otherwise low bacterial novelty that shifts toward anaerobic metabolism during the third week of life.</title>
        <authorList>
            <person name="Brown C.T."/>
            <person name="Sharon I."/>
            <person name="Thomas B.C."/>
            <person name="Castelle C.J."/>
            <person name="Morowitz M.J."/>
            <person name="Banfield J.F."/>
        </authorList>
    </citation>
    <scope>NUCLEOTIDE SEQUENCE [LARGE SCALE GENOMIC DNA]</scope>
    <source>
        <strain evidence="11">DORA_A_5_14_21</strain>
    </source>
</reference>
<organism evidence="10 11">
    <name type="scientific">Escherichia coli DORA_A_5_14_21</name>
    <dbReference type="NCBI Taxonomy" id="1403943"/>
    <lineage>
        <taxon>Bacteria</taxon>
        <taxon>Pseudomonadati</taxon>
        <taxon>Pseudomonadota</taxon>
        <taxon>Gammaproteobacteria</taxon>
        <taxon>Enterobacterales</taxon>
        <taxon>Enterobacteriaceae</taxon>
        <taxon>Escherichia</taxon>
    </lineage>
</organism>
<dbReference type="GO" id="GO:0015473">
    <property type="term" value="F:fimbrial usher porin activity"/>
    <property type="evidence" value="ECO:0007669"/>
    <property type="project" value="InterPro"/>
</dbReference>
<evidence type="ECO:0000313" key="11">
    <source>
        <dbReference type="Proteomes" id="UP000018853"/>
    </source>
</evidence>
<name>W1X8U7_ECOLX</name>
<accession>W1X8U7</accession>
<proteinExistence type="inferred from homology"/>
<evidence type="ECO:0000256" key="7">
    <source>
        <dbReference type="ARBA" id="ARBA00023136"/>
    </source>
</evidence>
<dbReference type="SUPFAM" id="SSF141729">
    <property type="entry name" value="FimD N-terminal domain-like"/>
    <property type="match status" value="1"/>
</dbReference>
<feature type="non-terminal residue" evidence="10">
    <location>
        <position position="1"/>
    </location>
</feature>
<dbReference type="PANTHER" id="PTHR30451">
    <property type="entry name" value="OUTER MEMBRANE USHER PROTEIN"/>
    <property type="match status" value="1"/>
</dbReference>
<keyword evidence="5" id="KW-0812">Transmembrane</keyword>
<evidence type="ECO:0000313" key="10">
    <source>
        <dbReference type="EMBL" id="ETJ25239.1"/>
    </source>
</evidence>
<evidence type="ECO:0000256" key="8">
    <source>
        <dbReference type="ARBA" id="ARBA00023237"/>
    </source>
</evidence>
<evidence type="ECO:0000256" key="2">
    <source>
        <dbReference type="ARBA" id="ARBA00008064"/>
    </source>
</evidence>
<dbReference type="InterPro" id="IPR037224">
    <property type="entry name" value="PapC_N_sf"/>
</dbReference>
<keyword evidence="7" id="KW-0472">Membrane</keyword>
<dbReference type="PANTHER" id="PTHR30451:SF21">
    <property type="entry name" value="FIMBRIAL USHER DOMAIN-CONTAINING PROTEIN YDET-RELATED"/>
    <property type="match status" value="1"/>
</dbReference>
<keyword evidence="8" id="KW-0998">Cell outer membrane</keyword>
<protein>
    <submittedName>
        <fullName evidence="10">Outer membrane usher protein LpfC</fullName>
    </submittedName>
</protein>
<dbReference type="Proteomes" id="UP000018853">
    <property type="component" value="Unassembled WGS sequence"/>
</dbReference>
<feature type="domain" description="PapC N-terminal" evidence="9">
    <location>
        <begin position="21"/>
        <end position="166"/>
    </location>
</feature>
<keyword evidence="6" id="KW-0732">Signal</keyword>
<dbReference type="GO" id="GO:0009297">
    <property type="term" value="P:pilus assembly"/>
    <property type="evidence" value="ECO:0007669"/>
    <property type="project" value="InterPro"/>
</dbReference>
<comment type="caution">
    <text evidence="10">The sequence shown here is derived from an EMBL/GenBank/DDBJ whole genome shotgun (WGS) entry which is preliminary data.</text>
</comment>
<sequence length="169" mass="18806">ICPVFSCAAVSPSPDNSHRFSFNPDFLQLSDGDNAKNIDLNYFASASGAAPGEYNVDVVMNGELVDRQIKIDFFAQDNKLNARLTPQQLDRWGVDTGKLSTSNNTTTQQNILQLIEGASENFDTNNQKLILNIPQSYLKPQDWLSTPPHLWDEGVPALMVNYLFNGIKQ</sequence>
<keyword evidence="3" id="KW-0813">Transport</keyword>
<dbReference type="InterPro" id="IPR000015">
    <property type="entry name" value="Fimb_usher"/>
</dbReference>
<evidence type="ECO:0000256" key="4">
    <source>
        <dbReference type="ARBA" id="ARBA00022558"/>
    </source>
</evidence>
<evidence type="ECO:0000256" key="1">
    <source>
        <dbReference type="ARBA" id="ARBA00004571"/>
    </source>
</evidence>
<comment type="similarity">
    <text evidence="2">Belongs to the fimbrial export usher family.</text>
</comment>
<feature type="non-terminal residue" evidence="10">
    <location>
        <position position="169"/>
    </location>
</feature>
<dbReference type="Pfam" id="PF13954">
    <property type="entry name" value="PapC_N"/>
    <property type="match status" value="1"/>
</dbReference>
<dbReference type="GO" id="GO:0009279">
    <property type="term" value="C:cell outer membrane"/>
    <property type="evidence" value="ECO:0007669"/>
    <property type="project" value="UniProtKB-SubCell"/>
</dbReference>
<dbReference type="AlphaFoldDB" id="W1X8U7"/>
<evidence type="ECO:0000256" key="3">
    <source>
        <dbReference type="ARBA" id="ARBA00022448"/>
    </source>
</evidence>